<dbReference type="InterPro" id="IPR052918">
    <property type="entry name" value="Motility_Chemotaxis_Reg"/>
</dbReference>
<dbReference type="Gene3D" id="2.120.10.30">
    <property type="entry name" value="TolB, C-terminal domain"/>
    <property type="match status" value="1"/>
</dbReference>
<dbReference type="InterPro" id="IPR011042">
    <property type="entry name" value="6-blade_b-propeller_TolB-like"/>
</dbReference>
<organism evidence="3 4">
    <name type="scientific">Mariniflexile soesokkakense</name>
    <dbReference type="NCBI Taxonomy" id="1343160"/>
    <lineage>
        <taxon>Bacteria</taxon>
        <taxon>Pseudomonadati</taxon>
        <taxon>Bacteroidota</taxon>
        <taxon>Flavobacteriia</taxon>
        <taxon>Flavobacteriales</taxon>
        <taxon>Flavobacteriaceae</taxon>
        <taxon>Mariniflexile</taxon>
    </lineage>
</organism>
<reference evidence="3 4" key="1">
    <citation type="submission" date="2024-01" db="EMBL/GenBank/DDBJ databases">
        <title>Mariniflexile litorale sp. nov., isolated from the shallow sediments of the Sea of Japan.</title>
        <authorList>
            <person name="Romanenko L."/>
            <person name="Bystritskaya E."/>
            <person name="Isaeva M."/>
        </authorList>
    </citation>
    <scope>NUCLEOTIDE SEQUENCE [LARGE SCALE GENOMIC DNA]</scope>
    <source>
        <strain evidence="3 4">KCTC 32427</strain>
    </source>
</reference>
<accession>A0ABV0AG74</accession>
<name>A0ABV0AG74_9FLAO</name>
<dbReference type="InterPro" id="IPR026444">
    <property type="entry name" value="Secre_tail"/>
</dbReference>
<feature type="domain" description="Secretion system C-terminal sorting" evidence="2">
    <location>
        <begin position="493"/>
        <end position="563"/>
    </location>
</feature>
<dbReference type="RefSeq" id="WP_346242691.1">
    <property type="nucleotide sequence ID" value="NZ_JAZHYP010000008.1"/>
</dbReference>
<dbReference type="SUPFAM" id="SSF101898">
    <property type="entry name" value="NHL repeat"/>
    <property type="match status" value="1"/>
</dbReference>
<evidence type="ECO:0000256" key="1">
    <source>
        <dbReference type="ARBA" id="ARBA00022729"/>
    </source>
</evidence>
<sequence length="566" mass="61818">MKTLYFYLIVLLITPLYTSAQSLEWIQHFAASESEYVYATDIETDESGNIFIVGIFSGTVDFDPGVDNFDLTADELGSSFICKLDETGNFLWAIKYIPTIRIFLEGFDSVGSLYLSISFVETQDFNPGSGVFEISSEGSVDSAILKLSPSGEFIWAKSFGSTGQDYITGVSIDANDNSYITGIYTGEADFDPGPGSEILDNLGGSNYTFVLKLNAAGEFVWVKQFANEMSSWGNDIEIDDLGNIYLTGRFGGSMDFDLGPNEAILTSSETAYRFICKMDFDGNYIWATSSGCGNGILVGPNNAIYVTGNYENTIDIDPSSGVLNLTAQGGDNIYICKLNAITSDLIWGKSIGGPGEAFNPELTLDNSGNVLITGTFLETIDFNEDIDSLNSEGDRDIFVSQLDISTGNDICAFNIGGIGLEEPYGILSTSSGDILLSGLFQETVDFDLSEEVLELTSNANVGTFDADSFILKFAPCENNLGIEDNDDIPSLKVYPNPSSGQFILEINRKVEILKIEIYDSCGRLIKKDIHKFTNRIDINLTNYSSGLYFAKLTFENSDKNMKLVKL</sequence>
<protein>
    <submittedName>
        <fullName evidence="3">T9SS type A sorting domain-containing protein</fullName>
    </submittedName>
</protein>
<evidence type="ECO:0000313" key="3">
    <source>
        <dbReference type="EMBL" id="MEN3324895.1"/>
    </source>
</evidence>
<dbReference type="Proteomes" id="UP001416393">
    <property type="component" value="Unassembled WGS sequence"/>
</dbReference>
<gene>
    <name evidence="3" type="ORF">VP395_14240</name>
</gene>
<evidence type="ECO:0000259" key="2">
    <source>
        <dbReference type="Pfam" id="PF18962"/>
    </source>
</evidence>
<keyword evidence="1" id="KW-0732">Signal</keyword>
<dbReference type="EMBL" id="JAZHYP010000008">
    <property type="protein sequence ID" value="MEN3324895.1"/>
    <property type="molecule type" value="Genomic_DNA"/>
</dbReference>
<evidence type="ECO:0000313" key="4">
    <source>
        <dbReference type="Proteomes" id="UP001416393"/>
    </source>
</evidence>
<dbReference type="PANTHER" id="PTHR35580:SF1">
    <property type="entry name" value="PHYTASE-LIKE DOMAIN-CONTAINING PROTEIN"/>
    <property type="match status" value="1"/>
</dbReference>
<dbReference type="NCBIfam" id="TIGR04183">
    <property type="entry name" value="Por_Secre_tail"/>
    <property type="match status" value="1"/>
</dbReference>
<dbReference type="Pfam" id="PF18962">
    <property type="entry name" value="Por_Secre_tail"/>
    <property type="match status" value="1"/>
</dbReference>
<comment type="caution">
    <text evidence="3">The sequence shown here is derived from an EMBL/GenBank/DDBJ whole genome shotgun (WGS) entry which is preliminary data.</text>
</comment>
<keyword evidence="4" id="KW-1185">Reference proteome</keyword>
<dbReference type="PANTHER" id="PTHR35580">
    <property type="entry name" value="CELL SURFACE GLYCOPROTEIN (S-LAYER PROTEIN)-LIKE PROTEIN"/>
    <property type="match status" value="1"/>
</dbReference>
<proteinExistence type="predicted"/>